<dbReference type="AlphaFoldDB" id="A0A2J6S8Q1"/>
<evidence type="ECO:0000313" key="4">
    <source>
        <dbReference type="Proteomes" id="UP000235786"/>
    </source>
</evidence>
<evidence type="ECO:0000256" key="1">
    <source>
        <dbReference type="SAM" id="MobiDB-lite"/>
    </source>
</evidence>
<gene>
    <name evidence="3" type="ORF">L207DRAFT_478100</name>
</gene>
<organism evidence="3 4">
    <name type="scientific">Hyaloscypha variabilis (strain UAMH 11265 / GT02V1 / F)</name>
    <name type="common">Meliniomyces variabilis</name>
    <dbReference type="NCBI Taxonomy" id="1149755"/>
    <lineage>
        <taxon>Eukaryota</taxon>
        <taxon>Fungi</taxon>
        <taxon>Dikarya</taxon>
        <taxon>Ascomycota</taxon>
        <taxon>Pezizomycotina</taxon>
        <taxon>Leotiomycetes</taxon>
        <taxon>Helotiales</taxon>
        <taxon>Hyaloscyphaceae</taxon>
        <taxon>Hyaloscypha</taxon>
        <taxon>Hyaloscypha variabilis</taxon>
    </lineage>
</organism>
<keyword evidence="2" id="KW-1133">Transmembrane helix</keyword>
<feature type="region of interest" description="Disordered" evidence="1">
    <location>
        <begin position="1"/>
        <end position="31"/>
    </location>
</feature>
<dbReference type="EMBL" id="KZ613938">
    <property type="protein sequence ID" value="PMD47144.1"/>
    <property type="molecule type" value="Genomic_DNA"/>
</dbReference>
<proteinExistence type="predicted"/>
<protein>
    <submittedName>
        <fullName evidence="3">Uncharacterized protein</fullName>
    </submittedName>
</protein>
<dbReference type="OrthoDB" id="5428055at2759"/>
<evidence type="ECO:0000256" key="2">
    <source>
        <dbReference type="SAM" id="Phobius"/>
    </source>
</evidence>
<name>A0A2J6S8Q1_HYAVF</name>
<keyword evidence="2" id="KW-0472">Membrane</keyword>
<feature type="transmembrane region" description="Helical" evidence="2">
    <location>
        <begin position="487"/>
        <end position="505"/>
    </location>
</feature>
<dbReference type="Proteomes" id="UP000235786">
    <property type="component" value="Unassembled WGS sequence"/>
</dbReference>
<sequence length="567" mass="64396">MVSKKKKSAKKRSRESEHKEPREADTKKYNETENSWCPEFSKISSIHDTQRLVTVREEHDTVGDNLEIFFAASGNIDSRLEVEELKDFCRGTSLADVVAAKGPAGAQRIAWMDDRISGPGLKGNEVAREYENPLTATGLYRALDRPRFNDENLPDAVRRLVYVTDLSPACIHALVGTASWLQTDALREAISKHLAFQTSIAVKIASAGIRTFQLDLHLPLFKLDRSKPPNRCPQEANAKPRRRWTDLSFMKLETCELQGEDQDPKEVWGIQEAHISCTVTGTDNWRWIGYAFVDTEIDGVLADSDLPELKMDQIAAGKLDISTPICCAREYWIKIFEIRIDYVRKQWLYLIWKFERSIDLYIDKHSLILSSGSETTQERTVQVKADFDWARQATDISSRLHGVLSDTITSWKSFSSPGEGISHFEDISTNARLSLRAIRSIFRDLEGDEKRLDLLKSRYTAFARALELHLELEVKEATVKNGLASELNMAVFYPIALAAGIFTMQQEDLPFQMSFRSFAIVVILLMLMVYALRLIVEYAVHVRPLLRGKVLSWVKRAKVDNGGNVHP</sequence>
<feature type="transmembrane region" description="Helical" evidence="2">
    <location>
        <begin position="517"/>
        <end position="536"/>
    </location>
</feature>
<feature type="compositionally biased region" description="Basic residues" evidence="1">
    <location>
        <begin position="1"/>
        <end position="13"/>
    </location>
</feature>
<reference evidence="3 4" key="1">
    <citation type="submission" date="2016-04" db="EMBL/GenBank/DDBJ databases">
        <title>A degradative enzymes factory behind the ericoid mycorrhizal symbiosis.</title>
        <authorList>
            <consortium name="DOE Joint Genome Institute"/>
            <person name="Martino E."/>
            <person name="Morin E."/>
            <person name="Grelet G."/>
            <person name="Kuo A."/>
            <person name="Kohler A."/>
            <person name="Daghino S."/>
            <person name="Barry K."/>
            <person name="Choi C."/>
            <person name="Cichocki N."/>
            <person name="Clum A."/>
            <person name="Copeland A."/>
            <person name="Hainaut M."/>
            <person name="Haridas S."/>
            <person name="Labutti K."/>
            <person name="Lindquist E."/>
            <person name="Lipzen A."/>
            <person name="Khouja H.-R."/>
            <person name="Murat C."/>
            <person name="Ohm R."/>
            <person name="Olson A."/>
            <person name="Spatafora J."/>
            <person name="Veneault-Fourrey C."/>
            <person name="Henrissat B."/>
            <person name="Grigoriev I."/>
            <person name="Martin F."/>
            <person name="Perotto S."/>
        </authorList>
    </citation>
    <scope>NUCLEOTIDE SEQUENCE [LARGE SCALE GENOMIC DNA]</scope>
    <source>
        <strain evidence="3 4">F</strain>
    </source>
</reference>
<keyword evidence="2" id="KW-0812">Transmembrane</keyword>
<keyword evidence="4" id="KW-1185">Reference proteome</keyword>
<feature type="compositionally biased region" description="Basic and acidic residues" evidence="1">
    <location>
        <begin position="14"/>
        <end position="31"/>
    </location>
</feature>
<evidence type="ECO:0000313" key="3">
    <source>
        <dbReference type="EMBL" id="PMD47144.1"/>
    </source>
</evidence>
<accession>A0A2J6S8Q1</accession>